<dbReference type="SMART" id="SM00387">
    <property type="entry name" value="HATPase_c"/>
    <property type="match status" value="1"/>
</dbReference>
<dbReference type="InterPro" id="IPR011712">
    <property type="entry name" value="Sig_transdc_His_kin_sub3_dim/P"/>
</dbReference>
<keyword evidence="2" id="KW-0175">Coiled coil</keyword>
<keyword evidence="1" id="KW-0597">Phosphoprotein</keyword>
<dbReference type="GO" id="GO:0000155">
    <property type="term" value="F:phosphorelay sensor kinase activity"/>
    <property type="evidence" value="ECO:0007669"/>
    <property type="project" value="InterPro"/>
</dbReference>
<evidence type="ECO:0000256" key="4">
    <source>
        <dbReference type="SAM" id="Phobius"/>
    </source>
</evidence>
<reference evidence="6" key="1">
    <citation type="submission" date="2020-08" db="EMBL/GenBank/DDBJ databases">
        <title>Novel species isolated from subtropical streams in China.</title>
        <authorList>
            <person name="Lu H."/>
        </authorList>
    </citation>
    <scope>NUCLEOTIDE SEQUENCE</scope>
    <source>
        <strain evidence="6">LX22W</strain>
    </source>
</reference>
<dbReference type="Pfam" id="PF02518">
    <property type="entry name" value="HATPase_c"/>
    <property type="match status" value="1"/>
</dbReference>
<proteinExistence type="predicted"/>
<feature type="coiled-coil region" evidence="2">
    <location>
        <begin position="1016"/>
        <end position="1043"/>
    </location>
</feature>
<dbReference type="PROSITE" id="PS50109">
    <property type="entry name" value="HIS_KIN"/>
    <property type="match status" value="1"/>
</dbReference>
<dbReference type="InterPro" id="IPR003018">
    <property type="entry name" value="GAF"/>
</dbReference>
<dbReference type="EMBL" id="JACOFZ010000002">
    <property type="protein sequence ID" value="MBC3881606.1"/>
    <property type="molecule type" value="Genomic_DNA"/>
</dbReference>
<keyword evidence="4" id="KW-0812">Transmembrane</keyword>
<dbReference type="CDD" id="cd16917">
    <property type="entry name" value="HATPase_UhpB-NarQ-NarX-like"/>
    <property type="match status" value="1"/>
</dbReference>
<dbReference type="RefSeq" id="WP_186915897.1">
    <property type="nucleotide sequence ID" value="NZ_JACOFZ010000002.1"/>
</dbReference>
<dbReference type="Pfam" id="PF07494">
    <property type="entry name" value="Reg_prop"/>
    <property type="match status" value="6"/>
</dbReference>
<dbReference type="Proteomes" id="UP000627446">
    <property type="component" value="Unassembled WGS sequence"/>
</dbReference>
<dbReference type="Gene3D" id="1.20.5.1930">
    <property type="match status" value="1"/>
</dbReference>
<dbReference type="SUPFAM" id="SSF55874">
    <property type="entry name" value="ATPase domain of HSP90 chaperone/DNA topoisomerase II/histidine kinase"/>
    <property type="match status" value="1"/>
</dbReference>
<keyword evidence="4" id="KW-1133">Transmembrane helix</keyword>
<dbReference type="InterPro" id="IPR011123">
    <property type="entry name" value="Y_Y_Y"/>
</dbReference>
<name>A0A923HWT4_9BURK</name>
<dbReference type="SUPFAM" id="SSF55781">
    <property type="entry name" value="GAF domain-like"/>
    <property type="match status" value="1"/>
</dbReference>
<feature type="domain" description="Histidine kinase" evidence="5">
    <location>
        <begin position="1174"/>
        <end position="1263"/>
    </location>
</feature>
<dbReference type="InterPro" id="IPR036890">
    <property type="entry name" value="HATPase_C_sf"/>
</dbReference>
<dbReference type="Pfam" id="PF07495">
    <property type="entry name" value="Y_Y_Y"/>
    <property type="match status" value="1"/>
</dbReference>
<dbReference type="GO" id="GO:0016020">
    <property type="term" value="C:membrane"/>
    <property type="evidence" value="ECO:0007669"/>
    <property type="project" value="InterPro"/>
</dbReference>
<dbReference type="Gene3D" id="2.130.10.10">
    <property type="entry name" value="YVTN repeat-like/Quinoprotein amine dehydrogenase"/>
    <property type="match status" value="4"/>
</dbReference>
<dbReference type="GO" id="GO:0046983">
    <property type="term" value="F:protein dimerization activity"/>
    <property type="evidence" value="ECO:0007669"/>
    <property type="project" value="InterPro"/>
</dbReference>
<dbReference type="SUPFAM" id="SSF63829">
    <property type="entry name" value="Calcium-dependent phosphotriesterase"/>
    <property type="match status" value="3"/>
</dbReference>
<evidence type="ECO:0000313" key="7">
    <source>
        <dbReference type="Proteomes" id="UP000627446"/>
    </source>
</evidence>
<comment type="caution">
    <text evidence="6">The sequence shown here is derived from an EMBL/GenBank/DDBJ whole genome shotgun (WGS) entry which is preliminary data.</text>
</comment>
<dbReference type="PANTHER" id="PTHR43547:SF2">
    <property type="entry name" value="HYBRID SIGNAL TRANSDUCTION HISTIDINE KINASE C"/>
    <property type="match status" value="1"/>
</dbReference>
<evidence type="ECO:0000256" key="1">
    <source>
        <dbReference type="ARBA" id="ARBA00022553"/>
    </source>
</evidence>
<evidence type="ECO:0000256" key="3">
    <source>
        <dbReference type="SAM" id="MobiDB-lite"/>
    </source>
</evidence>
<organism evidence="6 7">
    <name type="scientific">Undibacterium nitidum</name>
    <dbReference type="NCBI Taxonomy" id="2762298"/>
    <lineage>
        <taxon>Bacteria</taxon>
        <taxon>Pseudomonadati</taxon>
        <taxon>Pseudomonadota</taxon>
        <taxon>Betaproteobacteria</taxon>
        <taxon>Burkholderiales</taxon>
        <taxon>Oxalobacteraceae</taxon>
        <taxon>Undibacterium</taxon>
    </lineage>
</organism>
<dbReference type="InterPro" id="IPR029016">
    <property type="entry name" value="GAF-like_dom_sf"/>
</dbReference>
<dbReference type="Gene3D" id="3.30.450.40">
    <property type="match status" value="1"/>
</dbReference>
<protein>
    <submittedName>
        <fullName evidence="6">GAF domain-containing protein</fullName>
    </submittedName>
</protein>
<dbReference type="InterPro" id="IPR005467">
    <property type="entry name" value="His_kinase_dom"/>
</dbReference>
<dbReference type="InterPro" id="IPR003594">
    <property type="entry name" value="HATPase_dom"/>
</dbReference>
<dbReference type="InterPro" id="IPR011110">
    <property type="entry name" value="Reg_prop"/>
</dbReference>
<evidence type="ECO:0000313" key="6">
    <source>
        <dbReference type="EMBL" id="MBC3881606.1"/>
    </source>
</evidence>
<keyword evidence="7" id="KW-1185">Reference proteome</keyword>
<gene>
    <name evidence="6" type="ORF">H8K36_09500</name>
</gene>
<dbReference type="PANTHER" id="PTHR43547">
    <property type="entry name" value="TWO-COMPONENT HISTIDINE KINASE"/>
    <property type="match status" value="1"/>
</dbReference>
<evidence type="ECO:0000259" key="5">
    <source>
        <dbReference type="PROSITE" id="PS50109"/>
    </source>
</evidence>
<dbReference type="InterPro" id="IPR015943">
    <property type="entry name" value="WD40/YVTN_repeat-like_dom_sf"/>
</dbReference>
<accession>A0A923HWT4</accession>
<evidence type="ECO:0000256" key="2">
    <source>
        <dbReference type="SAM" id="Coils"/>
    </source>
</evidence>
<dbReference type="Pfam" id="PF13185">
    <property type="entry name" value="GAF_2"/>
    <property type="match status" value="1"/>
</dbReference>
<dbReference type="SMART" id="SM00065">
    <property type="entry name" value="GAF"/>
    <property type="match status" value="1"/>
</dbReference>
<dbReference type="Gene3D" id="3.30.565.10">
    <property type="entry name" value="Histidine kinase-like ATPase, C-terminal domain"/>
    <property type="match status" value="1"/>
</dbReference>
<dbReference type="AlphaFoldDB" id="A0A923HWT4"/>
<sequence length="1265" mass="140536">MLTHQGAWCVKLLARLQLVMLCTLLPLQESPAQDFPFIEPRFELMRDAETIDDQIITALAQDKRGFIWIGTQDGLIRYDGYRYRKFIHQTKQSNSLVGNYVYSLLAASDGRIWIGTRSDGISVFDPRTETFEQLDYETSTNKDSLSVSMVRALVEDRAGNVWIGTETGLHFYQKENKQLRNIANASPNMGLLANSVASLLIDKEGRLWLGSGRGLQRLSRDGKLFENIVVDKDITALYQAVDGKIWVGSGSYGAGWFMANSADTDTVHLHWLDRHSLKGQQLSSQWITAISEGRAEEIWLATYGGGINIVSAKDGQLLQTIRLDTSSPGSLLYDDLKPLLRDRAGWLWIGTWGIGLQRVNTQNMAIRTLKYSANRRNGLSHPDVSSVIELQDGRLLIGTSGNGIDIIDRKLGLIGGYRTHSSRDTNDKNAALSLPDKVIPALAQTKDGSIWAGTQESGLLRLQPKSQQWETITGLPDQQVRRLFSAHDGSLWIGTDHGIARWRAGNTVDVLKDEQGKPILVTVFAIIEDQEQHVWVGTDQGLWIQTRGQRSLKRVANNSATGLVSDYVQGLLLDHLGQLWVNTDKGLHRLKSWDGKVAQFDYVSGLLNQADKNLGSNLLEDQQGRIWTEDAVIDPAQMQIRFLSSADGIDAHTSWNGSCTKTRDGLLMFGGTKGIAIIDANRFTSMAPLPQIAITELKINGHAIAPGNLANSMQGEQFKLVLSPSQRDFSIEFAALDFAEPKKNRYQYRLQGYDKDWIETDADHRNAAYTSLWPGLYQLHVRASNRHGEWISQELVIPIRVLPAWWQSWWFVACILILIAGFIAALLRWREQRLQEQARHLQTLIDASTADILDIGAIGRELTSTLDTGQAFDRVYRQISSKLQVDVFFIGIVDESRAQLNLAYKMEGGRRLPDAAIKLNELHHPAVWCVQIHEDMITKQRHELSNYLGDITIPGDVTKTETMIFLPLFAGHKVIGCLSVQSHQIDAYSKEQIDLLRILASYAAIALSNSIAHSSLARSNEELADALHDLKTAQAKLIQVERQQISLDLHDNLSQTMTGILLQLDTARTVLSQEADAGQSTTQAPTNSNPAANDLSHRGLPYVDRAIELARDGITQTRYMLKQLRTKQTKPTAIDLLDTLRRDLARLVAGTPIKIKVEQSGHPIPLQAKVESAVLNVAQQAATNALRHSGAKTIRVTIAFQPDHVVLTVQDSGCGFDAHSPNFNPGIGLFGMRQRVTALSGKFHLATGIGKGTKVTASIPFIEEE</sequence>
<feature type="region of interest" description="Disordered" evidence="3">
    <location>
        <begin position="1073"/>
        <end position="1097"/>
    </location>
</feature>
<feature type="compositionally biased region" description="Polar residues" evidence="3">
    <location>
        <begin position="1078"/>
        <end position="1091"/>
    </location>
</feature>
<dbReference type="InterPro" id="IPR013783">
    <property type="entry name" value="Ig-like_fold"/>
</dbReference>
<keyword evidence="4" id="KW-0472">Membrane</keyword>
<dbReference type="Gene3D" id="2.60.40.10">
    <property type="entry name" value="Immunoglobulins"/>
    <property type="match status" value="1"/>
</dbReference>
<dbReference type="Pfam" id="PF07730">
    <property type="entry name" value="HisKA_3"/>
    <property type="match status" value="1"/>
</dbReference>
<feature type="transmembrane region" description="Helical" evidence="4">
    <location>
        <begin position="809"/>
        <end position="829"/>
    </location>
</feature>